<dbReference type="OrthoDB" id="5592486at2759"/>
<comment type="caution">
    <text evidence="2">The sequence shown here is derived from an EMBL/GenBank/DDBJ whole genome shotgun (WGS) entry which is preliminary data.</text>
</comment>
<dbReference type="PANTHER" id="PTHR11440">
    <property type="entry name" value="LECITHIN-CHOLESTEROL ACYLTRANSFERASE-RELATED"/>
    <property type="match status" value="1"/>
</dbReference>
<keyword evidence="2" id="KW-0378">Hydrolase</keyword>
<feature type="region of interest" description="Disordered" evidence="1">
    <location>
        <begin position="169"/>
        <end position="225"/>
    </location>
</feature>
<dbReference type="InterPro" id="IPR029058">
    <property type="entry name" value="AB_hydrolase_fold"/>
</dbReference>
<dbReference type="GO" id="GO:0016787">
    <property type="term" value="F:hydrolase activity"/>
    <property type="evidence" value="ECO:0007669"/>
    <property type="project" value="UniProtKB-KW"/>
</dbReference>
<feature type="region of interest" description="Disordered" evidence="1">
    <location>
        <begin position="118"/>
        <end position="155"/>
    </location>
</feature>
<dbReference type="SUPFAM" id="SSF53474">
    <property type="entry name" value="alpha/beta-Hydrolases"/>
    <property type="match status" value="1"/>
</dbReference>
<protein>
    <submittedName>
        <fullName evidence="2">Alpha/Beta hydrolase protein</fullName>
    </submittedName>
</protein>
<feature type="compositionally biased region" description="Polar residues" evidence="1">
    <location>
        <begin position="140"/>
        <end position="155"/>
    </location>
</feature>
<feature type="compositionally biased region" description="Low complexity" evidence="1">
    <location>
        <begin position="667"/>
        <end position="681"/>
    </location>
</feature>
<dbReference type="InParanoid" id="A0A1Y2G1A8"/>
<dbReference type="STRING" id="106004.A0A1Y2G1A8"/>
<sequence length="753" mass="80449">MAPPPGALVPAATLRRLALLGATFSATAPVPAPLRPSESKRAASTSSSTPLVRLARTTAKSPAQHEALQPLSTTSLLPVELDLAVYEATSSPTIPRSAGPLTLRRHAASRTLLNQQLDARSPLLRSTDGLPRSRILRPESNPNRSTSRAPSRSLSWATLFRPSSRQLEATLQTSGGPQHSFSEHEMSGDGSGGFEHLRRRPRENGLRGAGGAPAGDQWEPPRNYRSAPQVDEINSLLRHPALYDPILKPRNPLVLCHGLYGFDVRGPTFFRLHYWGDLLKILRGTVGAEVFVTAVPGTGSVKHRAHVLHKSLEETPSLQHRDLNFIAHSMGGLDARYLFSQIRPTSYHPRSLTTMSTPHRGSEFMSWCRANIGIGTDFDAMSEAAARALHEDDSSIPYSLKSPILSRAQVEEAKRLAAEEKKKAADAKDAKNKDGVRIPGLPFSLSASVSSYLLDLLDSPAYANLTPSFLREVFNPQTPDRDDIKYYSVASRTERIPIWHPLWLPKQVLDGAEAARQAKGLGAEPRWKGNDGLVSVESAKWGEFLGVVENCDHWEMRGSSGLVSAAESAKAMADVTAGAMTSAAGAVAGEKGAAKAKGWQWQDLYALVGSNAASGKEGGSGKKVKEGGKAEKVSFVGEEEQSDDAKGLASVAGWITKHLPAAVGITSTANPPSSSSSESSKPPSPSPPSNEGSISSSLSPSSSGPSIPTSPSSHANQARMLYGAPAGSGAKPEKFNLERMTLAVCRKLYQEGL</sequence>
<evidence type="ECO:0000313" key="3">
    <source>
        <dbReference type="Proteomes" id="UP000193467"/>
    </source>
</evidence>
<proteinExistence type="predicted"/>
<feature type="region of interest" description="Disordered" evidence="1">
    <location>
        <begin position="28"/>
        <end position="51"/>
    </location>
</feature>
<feature type="compositionally biased region" description="Polar residues" evidence="1">
    <location>
        <begin position="169"/>
        <end position="180"/>
    </location>
</feature>
<dbReference type="AlphaFoldDB" id="A0A1Y2G1A8"/>
<evidence type="ECO:0000256" key="1">
    <source>
        <dbReference type="SAM" id="MobiDB-lite"/>
    </source>
</evidence>
<name>A0A1Y2G1A8_9BASI</name>
<keyword evidence="3" id="KW-1185">Reference proteome</keyword>
<reference evidence="2 3" key="1">
    <citation type="submission" date="2016-07" db="EMBL/GenBank/DDBJ databases">
        <title>Pervasive Adenine N6-methylation of Active Genes in Fungi.</title>
        <authorList>
            <consortium name="DOE Joint Genome Institute"/>
            <person name="Mondo S.J."/>
            <person name="Dannebaum R.O."/>
            <person name="Kuo R.C."/>
            <person name="Labutti K."/>
            <person name="Haridas S."/>
            <person name="Kuo A."/>
            <person name="Salamov A."/>
            <person name="Ahrendt S.R."/>
            <person name="Lipzen A."/>
            <person name="Sullivan W."/>
            <person name="Andreopoulos W.B."/>
            <person name="Clum A."/>
            <person name="Lindquist E."/>
            <person name="Daum C."/>
            <person name="Ramamoorthy G.K."/>
            <person name="Gryganskyi A."/>
            <person name="Culley D."/>
            <person name="Magnuson J.K."/>
            <person name="James T.Y."/>
            <person name="O'Malley M.A."/>
            <person name="Stajich J.E."/>
            <person name="Spatafora J.W."/>
            <person name="Visel A."/>
            <person name="Grigoriev I.V."/>
        </authorList>
    </citation>
    <scope>NUCLEOTIDE SEQUENCE [LARGE SCALE GENOMIC DNA]</scope>
    <source>
        <strain evidence="2 3">62-1032</strain>
    </source>
</reference>
<organism evidence="2 3">
    <name type="scientific">Leucosporidium creatinivorum</name>
    <dbReference type="NCBI Taxonomy" id="106004"/>
    <lineage>
        <taxon>Eukaryota</taxon>
        <taxon>Fungi</taxon>
        <taxon>Dikarya</taxon>
        <taxon>Basidiomycota</taxon>
        <taxon>Pucciniomycotina</taxon>
        <taxon>Microbotryomycetes</taxon>
        <taxon>Leucosporidiales</taxon>
        <taxon>Leucosporidium</taxon>
    </lineage>
</organism>
<dbReference type="Gene3D" id="3.40.50.1820">
    <property type="entry name" value="alpha/beta hydrolase"/>
    <property type="match status" value="1"/>
</dbReference>
<dbReference type="Proteomes" id="UP000193467">
    <property type="component" value="Unassembled WGS sequence"/>
</dbReference>
<accession>A0A1Y2G1A8</accession>
<feature type="compositionally biased region" description="Low complexity" evidence="1">
    <location>
        <begin position="689"/>
        <end position="713"/>
    </location>
</feature>
<dbReference type="EMBL" id="MCGR01000006">
    <property type="protein sequence ID" value="ORY89301.1"/>
    <property type="molecule type" value="Genomic_DNA"/>
</dbReference>
<evidence type="ECO:0000313" key="2">
    <source>
        <dbReference type="EMBL" id="ORY89301.1"/>
    </source>
</evidence>
<gene>
    <name evidence="2" type="ORF">BCR35DRAFT_350307</name>
</gene>
<feature type="region of interest" description="Disordered" evidence="1">
    <location>
        <begin position="665"/>
        <end position="736"/>
    </location>
</feature>